<protein>
    <recommendedName>
        <fullName evidence="4">ZAD domain-containing protein</fullName>
    </recommendedName>
</protein>
<keyword evidence="3" id="KW-1185">Reference proteome</keyword>
<feature type="compositionally biased region" description="Gly residues" evidence="1">
    <location>
        <begin position="212"/>
        <end position="228"/>
    </location>
</feature>
<feature type="compositionally biased region" description="Acidic residues" evidence="1">
    <location>
        <begin position="373"/>
        <end position="408"/>
    </location>
</feature>
<dbReference type="GO" id="GO:0005643">
    <property type="term" value="C:nuclear pore"/>
    <property type="evidence" value="ECO:0007669"/>
    <property type="project" value="TreeGrafter"/>
</dbReference>
<evidence type="ECO:0008006" key="4">
    <source>
        <dbReference type="Google" id="ProtNLM"/>
    </source>
</evidence>
<evidence type="ECO:0000313" key="3">
    <source>
        <dbReference type="Proteomes" id="UP001487740"/>
    </source>
</evidence>
<feature type="region of interest" description="Disordered" evidence="1">
    <location>
        <begin position="1"/>
        <end position="22"/>
    </location>
</feature>
<dbReference type="AlphaFoldDB" id="A0AAW0SW31"/>
<feature type="compositionally biased region" description="Basic residues" evidence="1">
    <location>
        <begin position="1"/>
        <end position="10"/>
    </location>
</feature>
<accession>A0AAW0SW31</accession>
<feature type="compositionally biased region" description="Acidic residues" evidence="1">
    <location>
        <begin position="415"/>
        <end position="442"/>
    </location>
</feature>
<feature type="compositionally biased region" description="Basic and acidic residues" evidence="1">
    <location>
        <begin position="749"/>
        <end position="759"/>
    </location>
</feature>
<feature type="region of interest" description="Disordered" evidence="1">
    <location>
        <begin position="210"/>
        <end position="493"/>
    </location>
</feature>
<reference evidence="2 3" key="1">
    <citation type="submission" date="2023-03" db="EMBL/GenBank/DDBJ databases">
        <title>High-quality genome of Scylla paramamosain provides insights in environmental adaptation.</title>
        <authorList>
            <person name="Zhang L."/>
        </authorList>
    </citation>
    <scope>NUCLEOTIDE SEQUENCE [LARGE SCALE GENOMIC DNA]</scope>
    <source>
        <strain evidence="2">LZ_2023a</strain>
        <tissue evidence="2">Muscle</tissue>
    </source>
</reference>
<proteinExistence type="predicted"/>
<organism evidence="2 3">
    <name type="scientific">Scylla paramamosain</name>
    <name type="common">Mud crab</name>
    <dbReference type="NCBI Taxonomy" id="85552"/>
    <lineage>
        <taxon>Eukaryota</taxon>
        <taxon>Metazoa</taxon>
        <taxon>Ecdysozoa</taxon>
        <taxon>Arthropoda</taxon>
        <taxon>Crustacea</taxon>
        <taxon>Multicrustacea</taxon>
        <taxon>Malacostraca</taxon>
        <taxon>Eumalacostraca</taxon>
        <taxon>Eucarida</taxon>
        <taxon>Decapoda</taxon>
        <taxon>Pleocyemata</taxon>
        <taxon>Brachyura</taxon>
        <taxon>Eubrachyura</taxon>
        <taxon>Portunoidea</taxon>
        <taxon>Portunidae</taxon>
        <taxon>Portuninae</taxon>
        <taxon>Scylla</taxon>
    </lineage>
</organism>
<comment type="caution">
    <text evidence="2">The sequence shown here is derived from an EMBL/GenBank/DDBJ whole genome shotgun (WGS) entry which is preliminary data.</text>
</comment>
<feature type="compositionally biased region" description="Basic and acidic residues" evidence="1">
    <location>
        <begin position="361"/>
        <end position="370"/>
    </location>
</feature>
<dbReference type="Proteomes" id="UP001487740">
    <property type="component" value="Unassembled WGS sequence"/>
</dbReference>
<dbReference type="GO" id="GO:0017056">
    <property type="term" value="F:structural constituent of nuclear pore"/>
    <property type="evidence" value="ECO:0007669"/>
    <property type="project" value="TreeGrafter"/>
</dbReference>
<feature type="compositionally biased region" description="Polar residues" evidence="1">
    <location>
        <begin position="265"/>
        <end position="274"/>
    </location>
</feature>
<dbReference type="GO" id="GO:0006406">
    <property type="term" value="P:mRNA export from nucleus"/>
    <property type="evidence" value="ECO:0007669"/>
    <property type="project" value="TreeGrafter"/>
</dbReference>
<feature type="region of interest" description="Disordered" evidence="1">
    <location>
        <begin position="709"/>
        <end position="759"/>
    </location>
</feature>
<sequence>MDHHHHHHPPHSQQTTTTTTTSIEKKLPTNTCLVCGRHGGNTIVVTSVHSFVSASGTPLADFLVKVVGEDPCYSVSEVICQQCFVLLDRLDAYQARAAEIHTHVTTRYRDTKLELLGQRQRMSELIAASLSNVRELTHGTTLNVSDELTITVVHEALPKSRKKLYHLQNNNNNNNNNIRHHKHHNNNNNNNRDISATDYITNKFKRRKVRIEGGGGGGGGVASGGGIQGTPTPSPDKKKGWRGAGGAVEEMRAPGGDGRGDRRIPNSNNNNLAYSTCVGGEGEGAPAGVAKRKLEETEEEEEEEEDEEEDEEEGHSSSEEEEEEEAAEQSEGEEEVIVKQEEEEEEEEEDEEEEEEEEEERREAHAKPQENENSSDEDSSSDSDDEEEEEEEGGSASASEEEEEEEEEGGKTDREEQENGNEEEEEEEEEDEEEDEEEEEDSNMASKRDMSQASHDLQHHPPPACGPSTPSRKVAPPPIAPTMEDKQAVKMEANGQVQFPPEVTEGVPPQVAEAMLMQSPLATSLLQSFLATSLWFGSPDNTQKRKTNSNTKQKQHHQIPDDLTSETLAVAAGSTKDKKKRQELKNTGQSYFNTKGKLVDAKRVWPQDCSRCPLKCNARISEDERLKIFAEYWGLADYNLQREYLAAHMQREEKLGPSGLLRTVILYFLTSSKQSNTKLQVCRQFFLKTLDVSEKASRIVLEKMVRGELGNEGGTNTPPPSSTLRLPASHHASPPPCQAKNGEDGPLIKVEDIKSEDSS</sequence>
<dbReference type="PANTHER" id="PTHR18898:SF2">
    <property type="entry name" value="NUCLEOPROTEIN TPR"/>
    <property type="match status" value="1"/>
</dbReference>
<dbReference type="PANTHER" id="PTHR18898">
    <property type="entry name" value="NUCLEOPROTEIN TPR-RELATED"/>
    <property type="match status" value="1"/>
</dbReference>
<name>A0AAW0SW31_SCYPA</name>
<dbReference type="EMBL" id="JARAKH010000043">
    <property type="protein sequence ID" value="KAK8379119.1"/>
    <property type="molecule type" value="Genomic_DNA"/>
</dbReference>
<feature type="compositionally biased region" description="Low complexity" evidence="1">
    <location>
        <begin position="11"/>
        <end position="22"/>
    </location>
</feature>
<evidence type="ECO:0000313" key="2">
    <source>
        <dbReference type="EMBL" id="KAK8379119.1"/>
    </source>
</evidence>
<feature type="compositionally biased region" description="Acidic residues" evidence="1">
    <location>
        <begin position="296"/>
        <end position="360"/>
    </location>
</feature>
<gene>
    <name evidence="2" type="ORF">O3P69_019151</name>
</gene>
<dbReference type="GO" id="GO:1901673">
    <property type="term" value="P:regulation of mitotic spindle assembly"/>
    <property type="evidence" value="ECO:0007669"/>
    <property type="project" value="TreeGrafter"/>
</dbReference>
<evidence type="ECO:0000256" key="1">
    <source>
        <dbReference type="SAM" id="MobiDB-lite"/>
    </source>
</evidence>
<feature type="region of interest" description="Disordered" evidence="1">
    <location>
        <begin position="537"/>
        <end position="565"/>
    </location>
</feature>